<evidence type="ECO:0000313" key="3">
    <source>
        <dbReference type="Proteomes" id="UP000016608"/>
    </source>
</evidence>
<dbReference type="EMBL" id="AWVJ01000064">
    <property type="protein sequence ID" value="ERK49775.1"/>
    <property type="molecule type" value="Genomic_DNA"/>
</dbReference>
<keyword evidence="1" id="KW-1133">Transmembrane helix</keyword>
<evidence type="ECO:0000313" key="2">
    <source>
        <dbReference type="EMBL" id="ERK49775.1"/>
    </source>
</evidence>
<evidence type="ECO:0000256" key="1">
    <source>
        <dbReference type="SAM" id="Phobius"/>
    </source>
</evidence>
<dbReference type="PATRIC" id="fig|1256908.3.peg.904"/>
<keyword evidence="1" id="KW-0472">Membrane</keyword>
<sequence length="72" mass="8415">MSRVRGILLHVCVVCSFVCITAKILDWYNPYMNFTGHIWGIQMVLYLAVIILGATRTYFQTKHRRKHACNKN</sequence>
<dbReference type="AlphaFoldDB" id="U2PGU3"/>
<keyword evidence="3" id="KW-1185">Reference proteome</keyword>
<gene>
    <name evidence="2" type="ORF">HMPREF0373_00989</name>
</gene>
<feature type="transmembrane region" description="Helical" evidence="1">
    <location>
        <begin position="7"/>
        <end position="25"/>
    </location>
</feature>
<accession>U2PGU3</accession>
<name>U2PGU3_EUBRA</name>
<protein>
    <submittedName>
        <fullName evidence="2">Uncharacterized protein</fullName>
    </submittedName>
</protein>
<feature type="transmembrane region" description="Helical" evidence="1">
    <location>
        <begin position="37"/>
        <end position="59"/>
    </location>
</feature>
<reference evidence="2 3" key="1">
    <citation type="submission" date="2013-06" db="EMBL/GenBank/DDBJ databases">
        <authorList>
            <person name="Weinstock G."/>
            <person name="Sodergren E."/>
            <person name="Lobos E.A."/>
            <person name="Fulton L."/>
            <person name="Fulton R."/>
            <person name="Courtney L."/>
            <person name="Fronick C."/>
            <person name="O'Laughlin M."/>
            <person name="Godfrey J."/>
            <person name="Wilson R.M."/>
            <person name="Miner T."/>
            <person name="Farmer C."/>
            <person name="Delehaunty K."/>
            <person name="Cordes M."/>
            <person name="Minx P."/>
            <person name="Tomlinson C."/>
            <person name="Chen J."/>
            <person name="Wollam A."/>
            <person name="Pepin K.H."/>
            <person name="Bhonagiri V."/>
            <person name="Zhang X."/>
            <person name="Warren W."/>
            <person name="Mitreva M."/>
            <person name="Mardis E.R."/>
            <person name="Wilson R.K."/>
        </authorList>
    </citation>
    <scope>NUCLEOTIDE SEQUENCE [LARGE SCALE GENOMIC DNA]</scope>
    <source>
        <strain evidence="2 3">ATCC 29099</strain>
    </source>
</reference>
<organism evidence="2 3">
    <name type="scientific">Eubacterium ramulus ATCC 29099</name>
    <dbReference type="NCBI Taxonomy" id="1256908"/>
    <lineage>
        <taxon>Bacteria</taxon>
        <taxon>Bacillati</taxon>
        <taxon>Bacillota</taxon>
        <taxon>Clostridia</taxon>
        <taxon>Eubacteriales</taxon>
        <taxon>Eubacteriaceae</taxon>
        <taxon>Eubacterium</taxon>
    </lineage>
</organism>
<dbReference type="HOGENOM" id="CLU_2716423_0_0_9"/>
<keyword evidence="1" id="KW-0812">Transmembrane</keyword>
<comment type="caution">
    <text evidence="2">The sequence shown here is derived from an EMBL/GenBank/DDBJ whole genome shotgun (WGS) entry which is preliminary data.</text>
</comment>
<proteinExistence type="predicted"/>
<dbReference type="eggNOG" id="ENOG502ZR6T">
    <property type="taxonomic scope" value="Bacteria"/>
</dbReference>
<dbReference type="Proteomes" id="UP000016608">
    <property type="component" value="Unassembled WGS sequence"/>
</dbReference>